<reference evidence="1" key="1">
    <citation type="submission" date="2020-03" db="EMBL/GenBank/DDBJ databases">
        <authorList>
            <person name="Weist P."/>
        </authorList>
    </citation>
    <scope>NUCLEOTIDE SEQUENCE</scope>
</reference>
<dbReference type="EMBL" id="CADEAL010001846">
    <property type="protein sequence ID" value="CAB1436038.1"/>
    <property type="molecule type" value="Genomic_DNA"/>
</dbReference>
<evidence type="ECO:0000313" key="1">
    <source>
        <dbReference type="EMBL" id="CAB1436038.1"/>
    </source>
</evidence>
<dbReference type="AlphaFoldDB" id="A0A9N7UP00"/>
<comment type="caution">
    <text evidence="1">The sequence shown here is derived from an EMBL/GenBank/DDBJ whole genome shotgun (WGS) entry which is preliminary data.</text>
</comment>
<name>A0A9N7UP00_PLEPL</name>
<accession>A0A9N7UP00</accession>
<protein>
    <submittedName>
        <fullName evidence="1">Uncharacterized protein</fullName>
    </submittedName>
</protein>
<gene>
    <name evidence="1" type="ORF">PLEPLA_LOCUS24052</name>
</gene>
<organism evidence="1 2">
    <name type="scientific">Pleuronectes platessa</name>
    <name type="common">European plaice</name>
    <dbReference type="NCBI Taxonomy" id="8262"/>
    <lineage>
        <taxon>Eukaryota</taxon>
        <taxon>Metazoa</taxon>
        <taxon>Chordata</taxon>
        <taxon>Craniata</taxon>
        <taxon>Vertebrata</taxon>
        <taxon>Euteleostomi</taxon>
        <taxon>Actinopterygii</taxon>
        <taxon>Neopterygii</taxon>
        <taxon>Teleostei</taxon>
        <taxon>Neoteleostei</taxon>
        <taxon>Acanthomorphata</taxon>
        <taxon>Carangaria</taxon>
        <taxon>Pleuronectiformes</taxon>
        <taxon>Pleuronectoidei</taxon>
        <taxon>Pleuronectidae</taxon>
        <taxon>Pleuronectes</taxon>
    </lineage>
</organism>
<sequence>MAPHWTFLKGPLGLRGPSFGNLCSLFPDHSVASGGARRQQLPLAHTAGLSSPPHISRGAVQGLRCRLLSPVDPPPPHPCPSRRLLDAGVHLLDTAYCLASSHHLQKGSRCQFSEPRSSLNSSSAESRLRAKLGAKQLLDFDAITVALLRSSVNTAREGSAPSSMAM</sequence>
<evidence type="ECO:0000313" key="2">
    <source>
        <dbReference type="Proteomes" id="UP001153269"/>
    </source>
</evidence>
<proteinExistence type="predicted"/>
<dbReference type="Proteomes" id="UP001153269">
    <property type="component" value="Unassembled WGS sequence"/>
</dbReference>
<keyword evidence="2" id="KW-1185">Reference proteome</keyword>